<gene>
    <name evidence="1" type="ORF">AUJ27_02360</name>
</gene>
<organism evidence="1 2">
    <name type="scientific">Candidatus Falkowbacteria bacterium CG1_02_37_44</name>
    <dbReference type="NCBI Taxonomy" id="1805146"/>
    <lineage>
        <taxon>Bacteria</taxon>
        <taxon>Candidatus Falkowiibacteriota</taxon>
    </lineage>
</organism>
<comment type="caution">
    <text evidence="1">The sequence shown here is derived from an EMBL/GenBank/DDBJ whole genome shotgun (WGS) entry which is preliminary data.</text>
</comment>
<dbReference type="AlphaFoldDB" id="A0A1J4T5V4"/>
<sequence length="182" mass="20818">MKKYFFVSILLLFCISAIGIAYHGLILRNDLQKNIAKLEKSIKIAEKDTPNAILSYYEIELNNLEIKSYSLTIAINLKIQNLSDIRFVKNISAEEKKSIRQSIDDLCLTINKLLRKYQSKVILARHNFNSNNIIEVEKNIAQANMILFKLIEADDFISGELGLAVSIDQYAMNLKSFLKKLS</sequence>
<name>A0A1J4T5V4_9BACT</name>
<evidence type="ECO:0000313" key="1">
    <source>
        <dbReference type="EMBL" id="OIO07452.1"/>
    </source>
</evidence>
<dbReference type="EMBL" id="MNUU01000045">
    <property type="protein sequence ID" value="OIO07452.1"/>
    <property type="molecule type" value="Genomic_DNA"/>
</dbReference>
<protein>
    <submittedName>
        <fullName evidence="1">Uncharacterized protein</fullName>
    </submittedName>
</protein>
<dbReference type="Proteomes" id="UP000183192">
    <property type="component" value="Unassembled WGS sequence"/>
</dbReference>
<proteinExistence type="predicted"/>
<accession>A0A1J4T5V4</accession>
<evidence type="ECO:0000313" key="2">
    <source>
        <dbReference type="Proteomes" id="UP000183192"/>
    </source>
</evidence>
<dbReference type="STRING" id="1805146.AUJ27_02360"/>
<reference evidence="1 2" key="1">
    <citation type="journal article" date="2016" name="Environ. Microbiol.">
        <title>Genomic resolution of a cold subsurface aquifer community provides metabolic insights for novel microbes adapted to high CO concentrations.</title>
        <authorList>
            <person name="Probst A.J."/>
            <person name="Castelle C.J."/>
            <person name="Singh A."/>
            <person name="Brown C.T."/>
            <person name="Anantharaman K."/>
            <person name="Sharon I."/>
            <person name="Hug L.A."/>
            <person name="Burstein D."/>
            <person name="Emerson J.B."/>
            <person name="Thomas B.C."/>
            <person name="Banfield J.F."/>
        </authorList>
    </citation>
    <scope>NUCLEOTIDE SEQUENCE [LARGE SCALE GENOMIC DNA]</scope>
    <source>
        <strain evidence="1">CG1_02_37_44</strain>
    </source>
</reference>